<dbReference type="InterPro" id="IPR053185">
    <property type="entry name" value="SET_domain_protein"/>
</dbReference>
<gene>
    <name evidence="2" type="ORF">EKO27_g5831</name>
</gene>
<evidence type="ECO:0000259" key="1">
    <source>
        <dbReference type="PROSITE" id="PS50280"/>
    </source>
</evidence>
<protein>
    <recommendedName>
        <fullName evidence="1">SET domain-containing protein</fullName>
    </recommendedName>
</protein>
<dbReference type="InterPro" id="IPR046341">
    <property type="entry name" value="SET_dom_sf"/>
</dbReference>
<dbReference type="PANTHER" id="PTHR47332:SF4">
    <property type="entry name" value="SET DOMAIN-CONTAINING PROTEIN 5"/>
    <property type="match status" value="1"/>
</dbReference>
<organism evidence="2 3">
    <name type="scientific">Xylaria grammica</name>
    <dbReference type="NCBI Taxonomy" id="363999"/>
    <lineage>
        <taxon>Eukaryota</taxon>
        <taxon>Fungi</taxon>
        <taxon>Dikarya</taxon>
        <taxon>Ascomycota</taxon>
        <taxon>Pezizomycotina</taxon>
        <taxon>Sordariomycetes</taxon>
        <taxon>Xylariomycetidae</taxon>
        <taxon>Xylariales</taxon>
        <taxon>Xylariaceae</taxon>
        <taxon>Xylaria</taxon>
    </lineage>
</organism>
<feature type="domain" description="SET" evidence="1">
    <location>
        <begin position="118"/>
        <end position="266"/>
    </location>
</feature>
<evidence type="ECO:0000313" key="3">
    <source>
        <dbReference type="Proteomes" id="UP000286045"/>
    </source>
</evidence>
<dbReference type="PANTHER" id="PTHR47332">
    <property type="entry name" value="SET DOMAIN-CONTAINING PROTEIN 5"/>
    <property type="match status" value="1"/>
</dbReference>
<dbReference type="SUPFAM" id="SSF82199">
    <property type="entry name" value="SET domain"/>
    <property type="match status" value="1"/>
</dbReference>
<accession>A0A439D4E0</accession>
<dbReference type="PROSITE" id="PS50280">
    <property type="entry name" value="SET"/>
    <property type="match status" value="1"/>
</dbReference>
<dbReference type="Pfam" id="PF00856">
    <property type="entry name" value="SET"/>
    <property type="match status" value="1"/>
</dbReference>
<evidence type="ECO:0000313" key="2">
    <source>
        <dbReference type="EMBL" id="RWA09261.1"/>
    </source>
</evidence>
<dbReference type="AlphaFoldDB" id="A0A439D4E0"/>
<sequence length="441" mass="50127">MWAQFIDIIRKYYQDDDRIKLCNSYIEFESGEHPILPLDGYKFLRFSSKICGDGTVTGYIRTVRHIAQTIFGLRVRPWTEAADEYGFYDWRDVHDSRRSTIGDTAMTPSHFAGERSDYPILVLNDKLFEVLGIVNKGRGLVARCNIKSGTRILCEKPLFLLRGTPDELLHCDVASKLKALSKEEQRQFLSLHNNFPGKHSFAGIVKTNGLPCGPGASTGGVYPEISLINHSCIPNCHNAWNEETQRETIHAIKDIVAGEEITISYGRGGPASERQAFLQRNFGFNCQCELCTLPREELQASDARRILIRELDEKAGDPFTAGGEPLANLWSCQALLALLIDEYGSRDMALIPRLYYDAFQIVIAHGDEARAMVFAERAYKARVNCEGEDGPETKRAKGFMQNPRSHLSFALYSKMWETAQNSQPRNIDEDQFERWLWRRQD</sequence>
<dbReference type="Gene3D" id="2.170.270.10">
    <property type="entry name" value="SET domain"/>
    <property type="match status" value="1"/>
</dbReference>
<dbReference type="EMBL" id="RYZI01000161">
    <property type="protein sequence ID" value="RWA09261.1"/>
    <property type="molecule type" value="Genomic_DNA"/>
</dbReference>
<dbReference type="InterPro" id="IPR001214">
    <property type="entry name" value="SET_dom"/>
</dbReference>
<proteinExistence type="predicted"/>
<dbReference type="SMART" id="SM00317">
    <property type="entry name" value="SET"/>
    <property type="match status" value="1"/>
</dbReference>
<keyword evidence="3" id="KW-1185">Reference proteome</keyword>
<dbReference type="STRING" id="363999.A0A439D4E0"/>
<comment type="caution">
    <text evidence="2">The sequence shown here is derived from an EMBL/GenBank/DDBJ whole genome shotgun (WGS) entry which is preliminary data.</text>
</comment>
<dbReference type="InterPro" id="IPR011990">
    <property type="entry name" value="TPR-like_helical_dom_sf"/>
</dbReference>
<dbReference type="Gene3D" id="1.25.40.10">
    <property type="entry name" value="Tetratricopeptide repeat domain"/>
    <property type="match status" value="1"/>
</dbReference>
<name>A0A439D4E0_9PEZI</name>
<reference evidence="2 3" key="1">
    <citation type="submission" date="2018-12" db="EMBL/GenBank/DDBJ databases">
        <title>Draft genome sequence of Xylaria grammica IHI A82.</title>
        <authorList>
            <person name="Buettner E."/>
            <person name="Kellner H."/>
        </authorList>
    </citation>
    <scope>NUCLEOTIDE SEQUENCE [LARGE SCALE GENOMIC DNA]</scope>
    <source>
        <strain evidence="2 3">IHI A82</strain>
    </source>
</reference>
<dbReference type="Proteomes" id="UP000286045">
    <property type="component" value="Unassembled WGS sequence"/>
</dbReference>
<dbReference type="CDD" id="cd20071">
    <property type="entry name" value="SET_SMYD"/>
    <property type="match status" value="1"/>
</dbReference>